<name>A0A1R2BP01_9CILI</name>
<dbReference type="AlphaFoldDB" id="A0A1R2BP01"/>
<dbReference type="PANTHER" id="PTHR37473:SF1">
    <property type="entry name" value="EF-HAND DOMAIN-CONTAINING PROTEIN"/>
    <property type="match status" value="1"/>
</dbReference>
<keyword evidence="4" id="KW-1185">Reference proteome</keyword>
<dbReference type="PANTHER" id="PTHR37473">
    <property type="entry name" value="EF-HAND DOMAIN-CONTAINING PROTEIN"/>
    <property type="match status" value="1"/>
</dbReference>
<feature type="compositionally biased region" description="Polar residues" evidence="2">
    <location>
        <begin position="7"/>
        <end position="16"/>
    </location>
</feature>
<evidence type="ECO:0000256" key="2">
    <source>
        <dbReference type="SAM" id="MobiDB-lite"/>
    </source>
</evidence>
<organism evidence="3 4">
    <name type="scientific">Stentor coeruleus</name>
    <dbReference type="NCBI Taxonomy" id="5963"/>
    <lineage>
        <taxon>Eukaryota</taxon>
        <taxon>Sar</taxon>
        <taxon>Alveolata</taxon>
        <taxon>Ciliophora</taxon>
        <taxon>Postciliodesmatophora</taxon>
        <taxon>Heterotrichea</taxon>
        <taxon>Heterotrichida</taxon>
        <taxon>Stentoridae</taxon>
        <taxon>Stentor</taxon>
    </lineage>
</organism>
<evidence type="ECO:0000313" key="4">
    <source>
        <dbReference type="Proteomes" id="UP000187209"/>
    </source>
</evidence>
<dbReference type="Proteomes" id="UP000187209">
    <property type="component" value="Unassembled WGS sequence"/>
</dbReference>
<dbReference type="OrthoDB" id="310819at2759"/>
<gene>
    <name evidence="3" type="ORF">SteCoe_21667</name>
</gene>
<feature type="region of interest" description="Disordered" evidence="2">
    <location>
        <begin position="1"/>
        <end position="22"/>
    </location>
</feature>
<evidence type="ECO:0000313" key="3">
    <source>
        <dbReference type="EMBL" id="OMJ78512.1"/>
    </source>
</evidence>
<reference evidence="3 4" key="1">
    <citation type="submission" date="2016-11" db="EMBL/GenBank/DDBJ databases">
        <title>The macronuclear genome of Stentor coeruleus: a giant cell with tiny introns.</title>
        <authorList>
            <person name="Slabodnick M."/>
            <person name="Ruby J.G."/>
            <person name="Reiff S.B."/>
            <person name="Swart E.C."/>
            <person name="Gosai S."/>
            <person name="Prabakaran S."/>
            <person name="Witkowska E."/>
            <person name="Larue G.E."/>
            <person name="Fisher S."/>
            <person name="Freeman R.M."/>
            <person name="Gunawardena J."/>
            <person name="Chu W."/>
            <person name="Stover N.A."/>
            <person name="Gregory B.D."/>
            <person name="Nowacki M."/>
            <person name="Derisi J."/>
            <person name="Roy S.W."/>
            <person name="Marshall W.F."/>
            <person name="Sood P."/>
        </authorList>
    </citation>
    <scope>NUCLEOTIDE SEQUENCE [LARGE SCALE GENOMIC DNA]</scope>
    <source>
        <strain evidence="3">WM001</strain>
    </source>
</reference>
<evidence type="ECO:0000256" key="1">
    <source>
        <dbReference type="SAM" id="Coils"/>
    </source>
</evidence>
<accession>A0A1R2BP01</accession>
<keyword evidence="1" id="KW-0175">Coiled coil</keyword>
<protein>
    <submittedName>
        <fullName evidence="3">Uncharacterized protein</fullName>
    </submittedName>
</protein>
<comment type="caution">
    <text evidence="3">The sequence shown here is derived from an EMBL/GenBank/DDBJ whole genome shotgun (WGS) entry which is preliminary data.</text>
</comment>
<feature type="coiled-coil region" evidence="1">
    <location>
        <begin position="168"/>
        <end position="218"/>
    </location>
</feature>
<sequence length="234" mass="28231">MSHDDTNTSTHAQKTLSDVKKERRQCEQDVTLLSNRIKLLQLEEEKTWKQIEEAKKKKTILEMAQKRSEEKNKLRNELQKSFERQRELKQKRIQDLKFEISKNKQYSLKSVEHVKKQAYVDIRNMREQNMQQKYQMLDEITKKNKERSSSVKVEHIKQSIKIKKLKELKEAQAKNDYIKRINDELNTKSKLENRVSEMEQMELELIKRLQNTQNLQQKVVFDLQNMKKKSANRL</sequence>
<dbReference type="EMBL" id="MPUH01000518">
    <property type="protein sequence ID" value="OMJ78512.1"/>
    <property type="molecule type" value="Genomic_DNA"/>
</dbReference>
<proteinExistence type="predicted"/>